<gene>
    <name evidence="2" type="ORF">GCM10023209_06680</name>
</gene>
<accession>A0ABP9KXU6</accession>
<dbReference type="Proteomes" id="UP001499910">
    <property type="component" value="Unassembled WGS sequence"/>
</dbReference>
<sequence length="90" mass="9615">MPLAFILACLWALTACLAGMMPTRFHWPAAWVLIATGIPLLGLVTVSMGPWWGLGVMAAGVSVLRWPLIRLAQTLRASFGANEAQTPPGE</sequence>
<keyword evidence="1" id="KW-1133">Transmembrane helix</keyword>
<evidence type="ECO:0008006" key="4">
    <source>
        <dbReference type="Google" id="ProtNLM"/>
    </source>
</evidence>
<keyword evidence="1" id="KW-0472">Membrane</keyword>
<comment type="caution">
    <text evidence="2">The sequence shown here is derived from an EMBL/GenBank/DDBJ whole genome shotgun (WGS) entry which is preliminary data.</text>
</comment>
<dbReference type="InterPro" id="IPR018919">
    <property type="entry name" value="DUF2484"/>
</dbReference>
<dbReference type="EMBL" id="BAABHW010000001">
    <property type="protein sequence ID" value="GAA5067240.1"/>
    <property type="molecule type" value="Genomic_DNA"/>
</dbReference>
<protein>
    <recommendedName>
        <fullName evidence="4">DUF2484 family protein</fullName>
    </recommendedName>
</protein>
<keyword evidence="3" id="KW-1185">Reference proteome</keyword>
<evidence type="ECO:0000256" key="1">
    <source>
        <dbReference type="SAM" id="Phobius"/>
    </source>
</evidence>
<evidence type="ECO:0000313" key="3">
    <source>
        <dbReference type="Proteomes" id="UP001499910"/>
    </source>
</evidence>
<feature type="transmembrane region" description="Helical" evidence="1">
    <location>
        <begin position="28"/>
        <end position="46"/>
    </location>
</feature>
<keyword evidence="1" id="KW-0812">Transmembrane</keyword>
<name>A0ABP9KXU6_9RHOB</name>
<proteinExistence type="predicted"/>
<dbReference type="RefSeq" id="WP_259546678.1">
    <property type="nucleotide sequence ID" value="NZ_BAABHW010000001.1"/>
</dbReference>
<reference evidence="3" key="1">
    <citation type="journal article" date="2019" name="Int. J. Syst. Evol. Microbiol.">
        <title>The Global Catalogue of Microorganisms (GCM) 10K type strain sequencing project: providing services to taxonomists for standard genome sequencing and annotation.</title>
        <authorList>
            <consortium name="The Broad Institute Genomics Platform"/>
            <consortium name="The Broad Institute Genome Sequencing Center for Infectious Disease"/>
            <person name="Wu L."/>
            <person name="Ma J."/>
        </authorList>
    </citation>
    <scope>NUCLEOTIDE SEQUENCE [LARGE SCALE GENOMIC DNA]</scope>
    <source>
        <strain evidence="3">JCM 18015</strain>
    </source>
</reference>
<evidence type="ECO:0000313" key="2">
    <source>
        <dbReference type="EMBL" id="GAA5067240.1"/>
    </source>
</evidence>
<organism evidence="2 3">
    <name type="scientific">[Roseibacterium] beibuensis</name>
    <dbReference type="NCBI Taxonomy" id="1193142"/>
    <lineage>
        <taxon>Bacteria</taxon>
        <taxon>Pseudomonadati</taxon>
        <taxon>Pseudomonadota</taxon>
        <taxon>Alphaproteobacteria</taxon>
        <taxon>Rhodobacterales</taxon>
        <taxon>Roseobacteraceae</taxon>
        <taxon>Roseicyclus</taxon>
    </lineage>
</organism>
<dbReference type="Pfam" id="PF10658">
    <property type="entry name" value="DUF2484"/>
    <property type="match status" value="1"/>
</dbReference>